<sequence length="94" mass="10928">MAFYVYLLRCSDGSYYVGHTDNIETRMAQHQSAAMKCYTSTRLPVELLKSESFGTREEALAAEQQLKGWTRRKKEAWLAGNFEELRRLAKKTFN</sequence>
<evidence type="ECO:0000313" key="3">
    <source>
        <dbReference type="EMBL" id="EOA04511.1"/>
    </source>
</evidence>
<dbReference type="Proteomes" id="UP000006772">
    <property type="component" value="Unassembled WGS sequence"/>
</dbReference>
<dbReference type="AlphaFoldDB" id="A0AAI9IE47"/>
<dbReference type="PANTHER" id="PTHR34477:SF1">
    <property type="entry name" value="UPF0213 PROTEIN YHBQ"/>
    <property type="match status" value="1"/>
</dbReference>
<dbReference type="PANTHER" id="PTHR34477">
    <property type="entry name" value="UPF0213 PROTEIN YHBQ"/>
    <property type="match status" value="1"/>
</dbReference>
<reference evidence="3 4" key="1">
    <citation type="journal article" date="2013" name="Front. Microbiol.">
        <title>The genome of the endophytic bacterium H. frisingense GSF30(T) identifies diverse strategies in the Herbaspirillum genus to interact with plants.</title>
        <authorList>
            <person name="Straub D."/>
            <person name="Rothballer M."/>
            <person name="Hartmann A."/>
            <person name="Ludewig U."/>
        </authorList>
    </citation>
    <scope>NUCLEOTIDE SEQUENCE [LARGE SCALE GENOMIC DNA]</scope>
    <source>
        <strain evidence="3 4">GSF30</strain>
    </source>
</reference>
<keyword evidence="3" id="KW-0378">Hydrolase</keyword>
<dbReference type="EMBL" id="AEEC02000015">
    <property type="protein sequence ID" value="EOA04511.1"/>
    <property type="molecule type" value="Genomic_DNA"/>
</dbReference>
<evidence type="ECO:0000313" key="4">
    <source>
        <dbReference type="Proteomes" id="UP000006772"/>
    </source>
</evidence>
<gene>
    <name evidence="3" type="ORF">HFRIS_012409</name>
</gene>
<organism evidence="3 4">
    <name type="scientific">Herbaspirillum frisingense GSF30</name>
    <dbReference type="NCBI Taxonomy" id="864073"/>
    <lineage>
        <taxon>Bacteria</taxon>
        <taxon>Pseudomonadati</taxon>
        <taxon>Pseudomonadota</taxon>
        <taxon>Betaproteobacteria</taxon>
        <taxon>Burkholderiales</taxon>
        <taxon>Oxalobacteraceae</taxon>
        <taxon>Herbaspirillum</taxon>
    </lineage>
</organism>
<dbReference type="Gene3D" id="3.40.1440.10">
    <property type="entry name" value="GIY-YIG endonuclease"/>
    <property type="match status" value="1"/>
</dbReference>
<comment type="similarity">
    <text evidence="1">Belongs to the UPF0213 family.</text>
</comment>
<proteinExistence type="inferred from homology"/>
<dbReference type="SUPFAM" id="SSF82771">
    <property type="entry name" value="GIY-YIG endonuclease"/>
    <property type="match status" value="1"/>
</dbReference>
<dbReference type="SMART" id="SM00465">
    <property type="entry name" value="GIYc"/>
    <property type="match status" value="1"/>
</dbReference>
<comment type="caution">
    <text evidence="3">The sequence shown here is derived from an EMBL/GenBank/DDBJ whole genome shotgun (WGS) entry which is preliminary data.</text>
</comment>
<dbReference type="RefSeq" id="WP_006463698.1">
    <property type="nucleotide sequence ID" value="NZ_AEEC02000015.1"/>
</dbReference>
<dbReference type="Pfam" id="PF01541">
    <property type="entry name" value="GIY-YIG"/>
    <property type="match status" value="1"/>
</dbReference>
<feature type="domain" description="GIY-YIG" evidence="2">
    <location>
        <begin position="1"/>
        <end position="76"/>
    </location>
</feature>
<keyword evidence="3" id="KW-0540">Nuclease</keyword>
<name>A0AAI9IE47_9BURK</name>
<dbReference type="InterPro" id="IPR050190">
    <property type="entry name" value="UPF0213_domain"/>
</dbReference>
<dbReference type="CDD" id="cd10456">
    <property type="entry name" value="GIY-YIG_UPF0213"/>
    <property type="match status" value="1"/>
</dbReference>
<dbReference type="PROSITE" id="PS50164">
    <property type="entry name" value="GIY_YIG"/>
    <property type="match status" value="1"/>
</dbReference>
<accession>A0AAI9IE47</accession>
<dbReference type="InterPro" id="IPR035901">
    <property type="entry name" value="GIY-YIG_endonuc_sf"/>
</dbReference>
<dbReference type="InterPro" id="IPR000305">
    <property type="entry name" value="GIY-YIG_endonuc"/>
</dbReference>
<evidence type="ECO:0000256" key="1">
    <source>
        <dbReference type="ARBA" id="ARBA00007435"/>
    </source>
</evidence>
<keyword evidence="3" id="KW-0255">Endonuclease</keyword>
<protein>
    <submittedName>
        <fullName evidence="3">Endonuclease containing a URI domain-containing protein</fullName>
    </submittedName>
</protein>
<evidence type="ECO:0000259" key="2">
    <source>
        <dbReference type="PROSITE" id="PS50164"/>
    </source>
</evidence>
<dbReference type="GO" id="GO:0004519">
    <property type="term" value="F:endonuclease activity"/>
    <property type="evidence" value="ECO:0007669"/>
    <property type="project" value="UniProtKB-KW"/>
</dbReference>